<evidence type="ECO:0000313" key="6">
    <source>
        <dbReference type="EMBL" id="PZX41279.1"/>
    </source>
</evidence>
<organism evidence="6 7">
    <name type="scientific">Roseinatronobacter thiooxidans</name>
    <dbReference type="NCBI Taxonomy" id="121821"/>
    <lineage>
        <taxon>Bacteria</taxon>
        <taxon>Pseudomonadati</taxon>
        <taxon>Pseudomonadota</taxon>
        <taxon>Alphaproteobacteria</taxon>
        <taxon>Rhodobacterales</taxon>
        <taxon>Paracoccaceae</taxon>
        <taxon>Roseinatronobacter</taxon>
    </lineage>
</organism>
<keyword evidence="7" id="KW-1185">Reference proteome</keyword>
<keyword evidence="3" id="KW-0378">Hydrolase</keyword>
<dbReference type="AlphaFoldDB" id="A0A2W7QJ99"/>
<dbReference type="CDD" id="cd04666">
    <property type="entry name" value="NUDIX_DIPP2_like_Nudt4"/>
    <property type="match status" value="1"/>
</dbReference>
<dbReference type="PANTHER" id="PTHR12629:SF0">
    <property type="entry name" value="DIPHOSPHOINOSITOL-POLYPHOSPHATE DIPHOSPHATASE"/>
    <property type="match status" value="1"/>
</dbReference>
<proteinExistence type="predicted"/>
<accession>A0A2W7QJ99</accession>
<keyword evidence="4" id="KW-0460">Magnesium</keyword>
<dbReference type="SUPFAM" id="SSF55811">
    <property type="entry name" value="Nudix"/>
    <property type="match status" value="1"/>
</dbReference>
<dbReference type="Gene3D" id="3.90.79.10">
    <property type="entry name" value="Nucleoside Triphosphate Pyrophosphohydrolase"/>
    <property type="match status" value="1"/>
</dbReference>
<evidence type="ECO:0000256" key="2">
    <source>
        <dbReference type="ARBA" id="ARBA00022723"/>
    </source>
</evidence>
<dbReference type="STRING" id="121821.GCA_001870675_00011"/>
<dbReference type="GO" id="GO:0046872">
    <property type="term" value="F:metal ion binding"/>
    <property type="evidence" value="ECO:0007669"/>
    <property type="project" value="UniProtKB-KW"/>
</dbReference>
<dbReference type="EMBL" id="QKZQ01000011">
    <property type="protein sequence ID" value="PZX41279.1"/>
    <property type="molecule type" value="Genomic_DNA"/>
</dbReference>
<evidence type="ECO:0000256" key="4">
    <source>
        <dbReference type="ARBA" id="ARBA00022842"/>
    </source>
</evidence>
<comment type="caution">
    <text evidence="6">The sequence shown here is derived from an EMBL/GenBank/DDBJ whole genome shotgun (WGS) entry which is preliminary data.</text>
</comment>
<dbReference type="PROSITE" id="PS51462">
    <property type="entry name" value="NUDIX"/>
    <property type="match status" value="1"/>
</dbReference>
<feature type="domain" description="Nudix hydrolase" evidence="5">
    <location>
        <begin position="21"/>
        <end position="152"/>
    </location>
</feature>
<dbReference type="Proteomes" id="UP000249364">
    <property type="component" value="Unassembled WGS sequence"/>
</dbReference>
<dbReference type="Pfam" id="PF00293">
    <property type="entry name" value="NUDIX"/>
    <property type="match status" value="1"/>
</dbReference>
<protein>
    <submittedName>
        <fullName evidence="6">8-oxo-dGTP pyrophosphatase MutT (NUDIX family)</fullName>
    </submittedName>
</protein>
<dbReference type="OrthoDB" id="7066910at2"/>
<dbReference type="InterPro" id="IPR015797">
    <property type="entry name" value="NUDIX_hydrolase-like_dom_sf"/>
</dbReference>
<dbReference type="InterPro" id="IPR047198">
    <property type="entry name" value="DDP-like_NUDIX"/>
</dbReference>
<dbReference type="RefSeq" id="WP_084386070.1">
    <property type="nucleotide sequence ID" value="NZ_QKZQ01000011.1"/>
</dbReference>
<dbReference type="InterPro" id="IPR000086">
    <property type="entry name" value="NUDIX_hydrolase_dom"/>
</dbReference>
<comment type="cofactor">
    <cofactor evidence="1">
        <name>Mg(2+)</name>
        <dbReference type="ChEBI" id="CHEBI:18420"/>
    </cofactor>
</comment>
<evidence type="ECO:0000256" key="3">
    <source>
        <dbReference type="ARBA" id="ARBA00022801"/>
    </source>
</evidence>
<sequence>MNVRSMPHEMLNNVLEFIRPAFVQAAALCLRDGPDGPEVLLVQTLRREHWITPKGWPMRNKALNQTAAIEAWEEAGVRGTISQDPIGAFTYTKIKKSGLPVQCRPLIYRLDVSELSDTYPEAKKRTRKWFSLADAANVVTPPELKALLQRLDQQSGQT</sequence>
<evidence type="ECO:0000256" key="1">
    <source>
        <dbReference type="ARBA" id="ARBA00001946"/>
    </source>
</evidence>
<reference evidence="6 7" key="1">
    <citation type="submission" date="2018-06" db="EMBL/GenBank/DDBJ databases">
        <title>Genomic Encyclopedia of Archaeal and Bacterial Type Strains, Phase II (KMG-II): from individual species to whole genera.</title>
        <authorList>
            <person name="Goeker M."/>
        </authorList>
    </citation>
    <scope>NUCLEOTIDE SEQUENCE [LARGE SCALE GENOMIC DNA]</scope>
    <source>
        <strain evidence="6 7">DSM 13087</strain>
    </source>
</reference>
<evidence type="ECO:0000259" key="5">
    <source>
        <dbReference type="PROSITE" id="PS51462"/>
    </source>
</evidence>
<gene>
    <name evidence="6" type="ORF">LY56_02482</name>
</gene>
<keyword evidence="2" id="KW-0479">Metal-binding</keyword>
<dbReference type="GO" id="GO:0005737">
    <property type="term" value="C:cytoplasm"/>
    <property type="evidence" value="ECO:0007669"/>
    <property type="project" value="TreeGrafter"/>
</dbReference>
<name>A0A2W7QJ99_9RHOB</name>
<dbReference type="GO" id="GO:0016462">
    <property type="term" value="F:pyrophosphatase activity"/>
    <property type="evidence" value="ECO:0007669"/>
    <property type="project" value="InterPro"/>
</dbReference>
<evidence type="ECO:0000313" key="7">
    <source>
        <dbReference type="Proteomes" id="UP000249364"/>
    </source>
</evidence>
<dbReference type="PANTHER" id="PTHR12629">
    <property type="entry name" value="DIPHOSPHOINOSITOL POLYPHOSPHATE PHOSPHOHYDROLASE"/>
    <property type="match status" value="1"/>
</dbReference>